<dbReference type="Gene3D" id="3.20.20.150">
    <property type="entry name" value="Divalent-metal-dependent TIM barrel enzymes"/>
    <property type="match status" value="1"/>
</dbReference>
<evidence type="ECO:0000313" key="2">
    <source>
        <dbReference type="EMBL" id="TXL80353.1"/>
    </source>
</evidence>
<evidence type="ECO:0000313" key="3">
    <source>
        <dbReference type="Proteomes" id="UP000321638"/>
    </source>
</evidence>
<name>A0A5C8PTN6_9HYPH</name>
<organism evidence="2 3">
    <name type="scientific">Vineibacter terrae</name>
    <dbReference type="NCBI Taxonomy" id="2586908"/>
    <lineage>
        <taxon>Bacteria</taxon>
        <taxon>Pseudomonadati</taxon>
        <taxon>Pseudomonadota</taxon>
        <taxon>Alphaproteobacteria</taxon>
        <taxon>Hyphomicrobiales</taxon>
        <taxon>Vineibacter</taxon>
    </lineage>
</organism>
<dbReference type="Pfam" id="PF01261">
    <property type="entry name" value="AP_endonuc_2"/>
    <property type="match status" value="1"/>
</dbReference>
<dbReference type="RefSeq" id="WP_147845767.1">
    <property type="nucleotide sequence ID" value="NZ_VDUZ01000004.1"/>
</dbReference>
<dbReference type="InterPro" id="IPR013022">
    <property type="entry name" value="Xyl_isomerase-like_TIM-brl"/>
</dbReference>
<feature type="domain" description="Xylose isomerase-like TIM barrel" evidence="1">
    <location>
        <begin position="22"/>
        <end position="258"/>
    </location>
</feature>
<dbReference type="EMBL" id="VDUZ01000004">
    <property type="protein sequence ID" value="TXL80353.1"/>
    <property type="molecule type" value="Genomic_DNA"/>
</dbReference>
<proteinExistence type="predicted"/>
<dbReference type="AlphaFoldDB" id="A0A5C8PTN6"/>
<dbReference type="SUPFAM" id="SSF51658">
    <property type="entry name" value="Xylose isomerase-like"/>
    <property type="match status" value="1"/>
</dbReference>
<dbReference type="OrthoDB" id="9072761at2"/>
<keyword evidence="3" id="KW-1185">Reference proteome</keyword>
<accession>A0A5C8PTN6</accession>
<dbReference type="PANTHER" id="PTHR12110">
    <property type="entry name" value="HYDROXYPYRUVATE ISOMERASE"/>
    <property type="match status" value="1"/>
</dbReference>
<dbReference type="PANTHER" id="PTHR12110:SF48">
    <property type="entry name" value="BLL3656 PROTEIN"/>
    <property type="match status" value="1"/>
</dbReference>
<protein>
    <submittedName>
        <fullName evidence="2">TIM barrel protein</fullName>
    </submittedName>
</protein>
<gene>
    <name evidence="2" type="ORF">FHP25_04790</name>
</gene>
<reference evidence="2 3" key="1">
    <citation type="submission" date="2019-06" db="EMBL/GenBank/DDBJ databases">
        <title>New taxonomy in bacterial strain CC-CFT640, isolated from vineyard.</title>
        <authorList>
            <person name="Lin S.-Y."/>
            <person name="Tsai C.-F."/>
            <person name="Young C.-C."/>
        </authorList>
    </citation>
    <scope>NUCLEOTIDE SEQUENCE [LARGE SCALE GENOMIC DNA]</scope>
    <source>
        <strain evidence="2 3">CC-CFT640</strain>
    </source>
</reference>
<sequence length="269" mass="28744">MMDRPIGLAALTVLDLAPPAQVEAAAAAGYSHVGLRLIPATPQEVRHPVVGDTPMVRELAQRLSDTGVKVLDVEIFRLTPDVRIADFEPAMATAARLGAQHMLVAGNDPDPARLADSFVQLDAAARAFGLNACLEPMPWTDVATVAAAQRIVGAATGGGVLIDAIHFFRADNSLEEVADLPRRWLRYMQLCDAPAACPTDRAELIRQARGDRLFPGDGGLDLRGLLRALPPDIPVSLEIPVARRMDPLERARRALAAARQVLAEAEAAP</sequence>
<dbReference type="InterPro" id="IPR050312">
    <property type="entry name" value="IolE/XylAMocC-like"/>
</dbReference>
<dbReference type="Proteomes" id="UP000321638">
    <property type="component" value="Unassembled WGS sequence"/>
</dbReference>
<dbReference type="InterPro" id="IPR036237">
    <property type="entry name" value="Xyl_isomerase-like_sf"/>
</dbReference>
<comment type="caution">
    <text evidence="2">The sequence shown here is derived from an EMBL/GenBank/DDBJ whole genome shotgun (WGS) entry which is preliminary data.</text>
</comment>
<evidence type="ECO:0000259" key="1">
    <source>
        <dbReference type="Pfam" id="PF01261"/>
    </source>
</evidence>